<evidence type="ECO:0000313" key="1">
    <source>
        <dbReference type="EMBL" id="MXR37999.1"/>
    </source>
</evidence>
<keyword evidence="2" id="KW-1185">Reference proteome</keyword>
<dbReference type="AlphaFoldDB" id="A0A845BNX3"/>
<protein>
    <recommendedName>
        <fullName evidence="3">CopG family transcriptional regulator</fullName>
    </recommendedName>
</protein>
<evidence type="ECO:0000313" key="2">
    <source>
        <dbReference type="Proteomes" id="UP000467214"/>
    </source>
</evidence>
<gene>
    <name evidence="1" type="ORF">GQF02_13550</name>
</gene>
<name>A0A845BNX3_9NEIS</name>
<evidence type="ECO:0008006" key="3">
    <source>
        <dbReference type="Google" id="ProtNLM"/>
    </source>
</evidence>
<dbReference type="Proteomes" id="UP000467214">
    <property type="component" value="Unassembled WGS sequence"/>
</dbReference>
<proteinExistence type="predicted"/>
<comment type="caution">
    <text evidence="1">The sequence shown here is derived from an EMBL/GenBank/DDBJ whole genome shotgun (WGS) entry which is preliminary data.</text>
</comment>
<sequence>MSIPKRRAPAGVNIDLPVTVRFMPEERDALIELSRQDGRTRGSFVRMIYLIGLAEWKRQLGIK</sequence>
<reference evidence="1 2" key="1">
    <citation type="submission" date="2019-12" db="EMBL/GenBank/DDBJ databases">
        <title>Neisseriaceae gen. nov. sp. Genome sequencing and assembly.</title>
        <authorList>
            <person name="Liu Z."/>
            <person name="Li A."/>
        </authorList>
    </citation>
    <scope>NUCLEOTIDE SEQUENCE [LARGE SCALE GENOMIC DNA]</scope>
    <source>
        <strain evidence="1 2">B2N2-7</strain>
    </source>
</reference>
<organism evidence="1 2">
    <name type="scientific">Craterilacuibacter sinensis</name>
    <dbReference type="NCBI Taxonomy" id="2686017"/>
    <lineage>
        <taxon>Bacteria</taxon>
        <taxon>Pseudomonadati</taxon>
        <taxon>Pseudomonadota</taxon>
        <taxon>Betaproteobacteria</taxon>
        <taxon>Neisseriales</taxon>
        <taxon>Neisseriaceae</taxon>
        <taxon>Craterilacuibacter</taxon>
    </lineage>
</organism>
<dbReference type="RefSeq" id="WP_160797856.1">
    <property type="nucleotide sequence ID" value="NZ_WSSB01000014.1"/>
</dbReference>
<accession>A0A845BNX3</accession>
<dbReference type="EMBL" id="WSSB01000014">
    <property type="protein sequence ID" value="MXR37999.1"/>
    <property type="molecule type" value="Genomic_DNA"/>
</dbReference>